<accession>A0A8T1VDK8</accession>
<keyword evidence="4" id="KW-1185">Reference proteome</keyword>
<dbReference type="EMBL" id="JAGDFM010000351">
    <property type="protein sequence ID" value="KAG7379407.1"/>
    <property type="molecule type" value="Genomic_DNA"/>
</dbReference>
<dbReference type="OrthoDB" id="185373at2759"/>
<sequence>MATFGALIKTNKFDQALELFKTLMNNEGTPRHAWTYSKALGAAIKLNKYSLVMEILRHLQDHDVKIPASDYTKILTSCMEAKEWALALSMLSAMQNQGMQPSSSTLNLLVTGCGKDTFWNMVIEMYNGTPEDLRQLLDEKALGAVLLAHSQAESEEFQLRTVEICNVHKKTGESFPYQVAMFAVLEANQYSEVISLAADAASQGLEVTPLMCRSVVMAHIRSGSMDEARQLLEENARRMSNVSVECYRELIHHYAEVCSDRLEACKLCVLMMQNNADVNVDDWRSALELALQLPDRAIYWELRKWLRLHGGVPLNELREHLLLPEDNHQLDSAASLQ</sequence>
<evidence type="ECO:0000313" key="3">
    <source>
        <dbReference type="EMBL" id="KAG7379407.1"/>
    </source>
</evidence>
<gene>
    <name evidence="3" type="ORF">PHYPSEUDO_008669</name>
</gene>
<dbReference type="Proteomes" id="UP000694044">
    <property type="component" value="Unassembled WGS sequence"/>
</dbReference>
<evidence type="ECO:0000313" key="4">
    <source>
        <dbReference type="Proteomes" id="UP000694044"/>
    </source>
</evidence>
<dbReference type="PANTHER" id="PTHR47930:SF2">
    <property type="entry name" value="PENTATRICOPEPTIDE REPEAT PROTEIN (AFU_ORTHOLOGUE AFUA_8G04250)"/>
    <property type="match status" value="1"/>
</dbReference>
<organism evidence="3 4">
    <name type="scientific">Phytophthora pseudosyringae</name>
    <dbReference type="NCBI Taxonomy" id="221518"/>
    <lineage>
        <taxon>Eukaryota</taxon>
        <taxon>Sar</taxon>
        <taxon>Stramenopiles</taxon>
        <taxon>Oomycota</taxon>
        <taxon>Peronosporomycetes</taxon>
        <taxon>Peronosporales</taxon>
        <taxon>Peronosporaceae</taxon>
        <taxon>Phytophthora</taxon>
    </lineage>
</organism>
<dbReference type="AlphaFoldDB" id="A0A8T1VDK8"/>
<dbReference type="InterPro" id="IPR057027">
    <property type="entry name" value="TPR_mt"/>
</dbReference>
<keyword evidence="1" id="KW-0677">Repeat</keyword>
<evidence type="ECO:0000259" key="2">
    <source>
        <dbReference type="Pfam" id="PF23276"/>
    </source>
</evidence>
<protein>
    <recommendedName>
        <fullName evidence="2">Pentatricopeptide repeat-containing protein-mitochondrial domain-containing protein</fullName>
    </recommendedName>
</protein>
<dbReference type="Pfam" id="PF23276">
    <property type="entry name" value="TPR_24"/>
    <property type="match status" value="1"/>
</dbReference>
<reference evidence="3" key="1">
    <citation type="submission" date="2021-02" db="EMBL/GenBank/DDBJ databases">
        <authorList>
            <person name="Palmer J.M."/>
        </authorList>
    </citation>
    <scope>NUCLEOTIDE SEQUENCE</scope>
    <source>
        <strain evidence="3">SCRP734</strain>
    </source>
</reference>
<proteinExistence type="predicted"/>
<dbReference type="PANTHER" id="PTHR47930">
    <property type="entry name" value="YALI0C12947P"/>
    <property type="match status" value="1"/>
</dbReference>
<feature type="domain" description="Pentatricopeptide repeat-containing protein-mitochondrial" evidence="2">
    <location>
        <begin position="40"/>
        <end position="116"/>
    </location>
</feature>
<name>A0A8T1VDK8_9STRA</name>
<evidence type="ECO:0000256" key="1">
    <source>
        <dbReference type="ARBA" id="ARBA00022737"/>
    </source>
</evidence>
<comment type="caution">
    <text evidence="3">The sequence shown here is derived from an EMBL/GenBank/DDBJ whole genome shotgun (WGS) entry which is preliminary data.</text>
</comment>